<dbReference type="Proteomes" id="UP000003028">
    <property type="component" value="Unassembled WGS sequence"/>
</dbReference>
<keyword evidence="5" id="KW-0472">Membrane</keyword>
<dbReference type="SUPFAM" id="SSF53822">
    <property type="entry name" value="Periplasmic binding protein-like I"/>
    <property type="match status" value="1"/>
</dbReference>
<comment type="similarity">
    <text evidence="2">Belongs to the BMP lipoprotein family.</text>
</comment>
<dbReference type="STRING" id="1648.A2I91_04495"/>
<dbReference type="PANTHER" id="PTHR34296:SF2">
    <property type="entry name" value="ABC TRANSPORTER GUANOSINE-BINDING PROTEIN NUPN"/>
    <property type="match status" value="1"/>
</dbReference>
<evidence type="ECO:0000313" key="8">
    <source>
        <dbReference type="EMBL" id="EFY09748.1"/>
    </source>
</evidence>
<dbReference type="GO" id="GO:0005886">
    <property type="term" value="C:plasma membrane"/>
    <property type="evidence" value="ECO:0007669"/>
    <property type="project" value="UniProtKB-SubCell"/>
</dbReference>
<comment type="subcellular location">
    <subcellularLocation>
        <location evidence="1">Cell membrane</location>
        <topology evidence="1">Lipid-anchor</topology>
    </subcellularLocation>
</comment>
<keyword evidence="9" id="KW-1185">Reference proteome</keyword>
<reference evidence="8" key="1">
    <citation type="submission" date="2011-01" db="EMBL/GenBank/DDBJ databases">
        <authorList>
            <person name="Muzny D."/>
            <person name="Qin X."/>
            <person name="Buhay C."/>
            <person name="Dugan-Rocha S."/>
            <person name="Ding Y."/>
            <person name="Chen G."/>
            <person name="Hawes A."/>
            <person name="Holder M."/>
            <person name="Jhangiani S."/>
            <person name="Johnson A."/>
            <person name="Khan Z."/>
            <person name="Li Z."/>
            <person name="Liu W."/>
            <person name="Liu X."/>
            <person name="Perez L."/>
            <person name="Shen H."/>
            <person name="Wang Q."/>
            <person name="Watt J."/>
            <person name="Xi L."/>
            <person name="Xin Y."/>
            <person name="Zhou J."/>
            <person name="Deng J."/>
            <person name="Jiang H."/>
            <person name="Liu Y."/>
            <person name="Qu J."/>
            <person name="Song X.-Z."/>
            <person name="Zhang L."/>
            <person name="Villasana D."/>
            <person name="Johnson A."/>
            <person name="Liu J."/>
            <person name="Liyanage D."/>
            <person name="Lorensuhewa L."/>
            <person name="Robinson T."/>
            <person name="Song A."/>
            <person name="Song B.-B."/>
            <person name="Dinh H."/>
            <person name="Thornton R."/>
            <person name="Coyle M."/>
            <person name="Francisco L."/>
            <person name="Jackson L."/>
            <person name="Javaid M."/>
            <person name="Korchina V."/>
            <person name="Kovar C."/>
            <person name="Mata R."/>
            <person name="Mathew T."/>
            <person name="Ngo R."/>
            <person name="Nguyen L."/>
            <person name="Nguyen N."/>
            <person name="Okwuonu G."/>
            <person name="Ongeri F."/>
            <person name="Pham C."/>
            <person name="Simmons D."/>
            <person name="Wilczek-Boney K."/>
            <person name="Hale W."/>
            <person name="Jakkamsetti A."/>
            <person name="Pham P."/>
            <person name="Ruth R."/>
            <person name="San Lucas F."/>
            <person name="Warren J."/>
            <person name="Zhang J."/>
            <person name="Zhao Z."/>
            <person name="Zhou C."/>
            <person name="Zhu D."/>
            <person name="Lee S."/>
            <person name="Bess C."/>
            <person name="Blankenburg K."/>
            <person name="Forbes L."/>
            <person name="Fu Q."/>
            <person name="Gubbala S."/>
            <person name="Hirani K."/>
            <person name="Jayaseelan J.C."/>
            <person name="Lara F."/>
            <person name="Munidasa M."/>
            <person name="Palculict T."/>
            <person name="Patil S."/>
            <person name="Pu L.-L."/>
            <person name="Saada N."/>
            <person name="Tang L."/>
            <person name="Weissenberger G."/>
            <person name="Zhu Y."/>
            <person name="Hemphill L."/>
            <person name="Shang Y."/>
            <person name="Youmans B."/>
            <person name="Ayvaz T."/>
            <person name="Ross M."/>
            <person name="Santibanez J."/>
            <person name="Aqrawi P."/>
            <person name="Gross S."/>
            <person name="Joshi V."/>
            <person name="Fowler G."/>
            <person name="Nazareth L."/>
            <person name="Reid J."/>
            <person name="Worley K."/>
            <person name="Petrosino J."/>
            <person name="Highlander S."/>
            <person name="Gibbs R."/>
        </authorList>
    </citation>
    <scope>NUCLEOTIDE SEQUENCE [LARGE SCALE GENOMIC DNA]</scope>
    <source>
        <strain evidence="8">ATCC 19414</strain>
    </source>
</reference>
<dbReference type="InterPro" id="IPR050957">
    <property type="entry name" value="BMP_lipoprotein"/>
</dbReference>
<dbReference type="InterPro" id="IPR003760">
    <property type="entry name" value="PnrA-like"/>
</dbReference>
<dbReference type="EMBL" id="ACLK02000001">
    <property type="protein sequence ID" value="EFY09748.1"/>
    <property type="molecule type" value="Genomic_DNA"/>
</dbReference>
<dbReference type="Pfam" id="PF02608">
    <property type="entry name" value="Bmp"/>
    <property type="match status" value="1"/>
</dbReference>
<evidence type="ECO:0000256" key="1">
    <source>
        <dbReference type="ARBA" id="ARBA00004193"/>
    </source>
</evidence>
<evidence type="ECO:0000259" key="7">
    <source>
        <dbReference type="Pfam" id="PF02608"/>
    </source>
</evidence>
<dbReference type="AlphaFoldDB" id="E7FUV8"/>
<keyword evidence="3" id="KW-1003">Cell membrane</keyword>
<keyword evidence="4" id="KW-0732">Signal</keyword>
<organism evidence="8 9">
    <name type="scientific">Erysipelothrix rhusiopathiae ATCC 19414</name>
    <dbReference type="NCBI Taxonomy" id="525280"/>
    <lineage>
        <taxon>Bacteria</taxon>
        <taxon>Bacillati</taxon>
        <taxon>Bacillota</taxon>
        <taxon>Erysipelotrichia</taxon>
        <taxon>Erysipelotrichales</taxon>
        <taxon>Erysipelotrichaceae</taxon>
        <taxon>Erysipelothrix</taxon>
    </lineage>
</organism>
<feature type="domain" description="ABC transporter substrate-binding protein PnrA-like" evidence="7">
    <location>
        <begin position="51"/>
        <end position="348"/>
    </location>
</feature>
<evidence type="ECO:0000313" key="9">
    <source>
        <dbReference type="Proteomes" id="UP000003028"/>
    </source>
</evidence>
<protein>
    <submittedName>
        <fullName evidence="8">Basic membrane protein</fullName>
    </submittedName>
</protein>
<evidence type="ECO:0000256" key="6">
    <source>
        <dbReference type="ARBA" id="ARBA00023288"/>
    </source>
</evidence>
<dbReference type="InterPro" id="IPR028082">
    <property type="entry name" value="Peripla_BP_I"/>
</dbReference>
<evidence type="ECO:0000256" key="4">
    <source>
        <dbReference type="ARBA" id="ARBA00022729"/>
    </source>
</evidence>
<evidence type="ECO:0000256" key="2">
    <source>
        <dbReference type="ARBA" id="ARBA00008610"/>
    </source>
</evidence>
<name>E7FUV8_ERYRH</name>
<gene>
    <name evidence="8" type="ORF">HMPREF0357_10543</name>
</gene>
<dbReference type="CDD" id="cd06354">
    <property type="entry name" value="PBP1_PrnA-like"/>
    <property type="match status" value="1"/>
</dbReference>
<sequence>MNLYLSLDKVKVQGGMIMKSKFMILFMSLILLGACSSKSTEDQKTSEIALITDIGTIDDHSFNQESWEGIIDFCKEHNVSYKYYRPENKDDIAFYSEIQKAIEEGGAKVVVLPGFYFEATAAKVQNDFPKTKFILIDALPKPNESGTIDIRDNLVPVLFREEQAAYLAGYVTALEGYTKVGFVGGAKIPAVERYGMGFLRGLQEGAKSMNKTIDLKYKYSGAFEPSTEVQMLGSSWYNEGTEIIFGSAGGAGQSIIKAAEDTDKRYIGVDVDQSYLSSKVVYSATKGIRKTVKNLLVENSEDKFPGGKRLSVDLNNEGVGLAFDESRLNQIGKRDIKALLEKTKKEILDDKLVILTEHDEQGDVFTDQSLFPNLKIDYYR</sequence>
<evidence type="ECO:0000256" key="3">
    <source>
        <dbReference type="ARBA" id="ARBA00022475"/>
    </source>
</evidence>
<keyword evidence="6" id="KW-0449">Lipoprotein</keyword>
<comment type="caution">
    <text evidence="8">The sequence shown here is derived from an EMBL/GenBank/DDBJ whole genome shotgun (WGS) entry which is preliminary data.</text>
</comment>
<dbReference type="PANTHER" id="PTHR34296">
    <property type="entry name" value="TRANSCRIPTIONAL ACTIVATOR PROTEIN MED"/>
    <property type="match status" value="1"/>
</dbReference>
<accession>E7FUV8</accession>
<dbReference type="Gene3D" id="3.40.50.2300">
    <property type="match status" value="2"/>
</dbReference>
<evidence type="ECO:0000256" key="5">
    <source>
        <dbReference type="ARBA" id="ARBA00023136"/>
    </source>
</evidence>
<proteinExistence type="inferred from homology"/>